<feature type="transmembrane region" description="Helical" evidence="5">
    <location>
        <begin position="494"/>
        <end position="514"/>
    </location>
</feature>
<reference evidence="7 8" key="1">
    <citation type="journal article" date="2020" name="Nat. Food">
        <title>A phased Vanilla planifolia genome enables genetic improvement of flavour and production.</title>
        <authorList>
            <person name="Hasing T."/>
            <person name="Tang H."/>
            <person name="Brym M."/>
            <person name="Khazi F."/>
            <person name="Huang T."/>
            <person name="Chambers A.H."/>
        </authorList>
    </citation>
    <scope>NUCLEOTIDE SEQUENCE [LARGE SCALE GENOMIC DNA]</scope>
    <source>
        <tissue evidence="7">Leaf</tissue>
    </source>
</reference>
<feature type="domain" description="Calcineurin-like phosphoesterase" evidence="6">
    <location>
        <begin position="95"/>
        <end position="292"/>
    </location>
</feature>
<dbReference type="PANTHER" id="PTHR13315">
    <property type="entry name" value="METALLO PHOSPHOESTERASE RELATED"/>
    <property type="match status" value="1"/>
</dbReference>
<dbReference type="InterPro" id="IPR033308">
    <property type="entry name" value="PGAP5/Cdc1/Ted1"/>
</dbReference>
<dbReference type="InterPro" id="IPR029052">
    <property type="entry name" value="Metallo-depent_PP-like"/>
</dbReference>
<evidence type="ECO:0000256" key="4">
    <source>
        <dbReference type="ARBA" id="ARBA00023136"/>
    </source>
</evidence>
<dbReference type="GO" id="GO:0006506">
    <property type="term" value="P:GPI anchor biosynthetic process"/>
    <property type="evidence" value="ECO:0007669"/>
    <property type="project" value="InterPro"/>
</dbReference>
<evidence type="ECO:0000256" key="5">
    <source>
        <dbReference type="SAM" id="Phobius"/>
    </source>
</evidence>
<feature type="transmembrane region" description="Helical" evidence="5">
    <location>
        <begin position="355"/>
        <end position="381"/>
    </location>
</feature>
<dbReference type="Pfam" id="PF00149">
    <property type="entry name" value="Metallophos"/>
    <property type="match status" value="1"/>
</dbReference>
<dbReference type="AlphaFoldDB" id="A0A835S5K2"/>
<comment type="caution">
    <text evidence="7">The sequence shown here is derived from an EMBL/GenBank/DDBJ whole genome shotgun (WGS) entry which is preliminary data.</text>
</comment>
<dbReference type="PANTHER" id="PTHR13315:SF4">
    <property type="entry name" value="METALLOPHOSPHOESTERASE, ISOFORM E"/>
    <property type="match status" value="1"/>
</dbReference>
<dbReference type="Proteomes" id="UP000639772">
    <property type="component" value="Chromosome 1"/>
</dbReference>
<evidence type="ECO:0000256" key="1">
    <source>
        <dbReference type="ARBA" id="ARBA00004141"/>
    </source>
</evidence>
<proteinExistence type="predicted"/>
<dbReference type="GO" id="GO:0016020">
    <property type="term" value="C:membrane"/>
    <property type="evidence" value="ECO:0007669"/>
    <property type="project" value="UniProtKB-SubCell"/>
</dbReference>
<name>A0A835S5K2_VANPL</name>
<keyword evidence="3 5" id="KW-1133">Transmembrane helix</keyword>
<dbReference type="InterPro" id="IPR004843">
    <property type="entry name" value="Calcineurin-like_PHP"/>
</dbReference>
<evidence type="ECO:0000256" key="3">
    <source>
        <dbReference type="ARBA" id="ARBA00022989"/>
    </source>
</evidence>
<dbReference type="EMBL" id="JADCNM010000001">
    <property type="protein sequence ID" value="KAG0501914.1"/>
    <property type="molecule type" value="Genomic_DNA"/>
</dbReference>
<organism evidence="7 8">
    <name type="scientific">Vanilla planifolia</name>
    <name type="common">Vanilla</name>
    <dbReference type="NCBI Taxonomy" id="51239"/>
    <lineage>
        <taxon>Eukaryota</taxon>
        <taxon>Viridiplantae</taxon>
        <taxon>Streptophyta</taxon>
        <taxon>Embryophyta</taxon>
        <taxon>Tracheophyta</taxon>
        <taxon>Spermatophyta</taxon>
        <taxon>Magnoliopsida</taxon>
        <taxon>Liliopsida</taxon>
        <taxon>Asparagales</taxon>
        <taxon>Orchidaceae</taxon>
        <taxon>Vanilloideae</taxon>
        <taxon>Vanilleae</taxon>
        <taxon>Vanilla</taxon>
    </lineage>
</organism>
<evidence type="ECO:0000313" key="8">
    <source>
        <dbReference type="Proteomes" id="UP000639772"/>
    </source>
</evidence>
<dbReference type="GO" id="GO:0005783">
    <property type="term" value="C:endoplasmic reticulum"/>
    <property type="evidence" value="ECO:0007669"/>
    <property type="project" value="TreeGrafter"/>
</dbReference>
<dbReference type="GO" id="GO:0016787">
    <property type="term" value="F:hydrolase activity"/>
    <property type="evidence" value="ECO:0007669"/>
    <property type="project" value="InterPro"/>
</dbReference>
<accession>A0A835S5K2</accession>
<evidence type="ECO:0000259" key="6">
    <source>
        <dbReference type="Pfam" id="PF00149"/>
    </source>
</evidence>
<dbReference type="FunFam" id="3.60.21.10:FF:000050">
    <property type="entry name" value="Calcineurin-like metallo-phosphoesterase superfamily protein"/>
    <property type="match status" value="1"/>
</dbReference>
<dbReference type="Gene3D" id="3.60.21.10">
    <property type="match status" value="1"/>
</dbReference>
<sequence length="520" mass="59012">MQSLSRLTLVLCVAWVLTLLYGEMVAYWIPLWTCSWPRPDGSLSSLSGNEVKVAVIADPQIMDRTSLNLAPKSFALEAAQFCTDLYMRRSFHLSILPFKPNLVIFLGDHFDGGPFLTDQEWSESLNRFKHIFDLEGHGRYSNIAVYYVCGNHDIGYSHFHMKNPEVIHRYEKEFGARNYRFSAGKVDFIVVDAQTLDGAKQGKEADLSWQFIKNISSDVTSSPRVLLTHIPLYRLDDNPCGIFRSSSIINQRVTFAGVNQGMTYQNYLTKESSDHLLNLIKPVLVLSGHDHDHCTVTHSTQFGPIVEHTLGTISWQQGNLYPSFMLLTVSPSNSMSSAIAVSTRLCFLPRQTHIYIWYLCQLVVTLLLMLLWPANAFAFFGPFVTFIDSLRSNLITAKEKVDEDDCEYEMIWDSEGSMHLIKKNKTVPLASSDVGSSTRGNAVLRTSAKKQPTQEQDPSVFLEMNIDMNSDKTGRVQRPSRSKVMRLILRLVRVFRLIVLVAAVNVPLYMMLLFKDWVGR</sequence>
<comment type="subcellular location">
    <subcellularLocation>
        <location evidence="1">Membrane</location>
        <topology evidence="1">Multi-pass membrane protein</topology>
    </subcellularLocation>
</comment>
<protein>
    <recommendedName>
        <fullName evidence="6">Calcineurin-like phosphoesterase domain-containing protein</fullName>
    </recommendedName>
</protein>
<gene>
    <name evidence="7" type="ORF">HPP92_001986</name>
</gene>
<dbReference type="CDD" id="cd07384">
    <property type="entry name" value="MPP_Cdc1_like"/>
    <property type="match status" value="1"/>
</dbReference>
<evidence type="ECO:0000313" key="7">
    <source>
        <dbReference type="EMBL" id="KAG0501914.1"/>
    </source>
</evidence>
<evidence type="ECO:0000256" key="2">
    <source>
        <dbReference type="ARBA" id="ARBA00022692"/>
    </source>
</evidence>
<keyword evidence="2 5" id="KW-0812">Transmembrane</keyword>
<dbReference type="SUPFAM" id="SSF56300">
    <property type="entry name" value="Metallo-dependent phosphatases"/>
    <property type="match status" value="1"/>
</dbReference>
<dbReference type="OrthoDB" id="5977743at2759"/>
<keyword evidence="4 5" id="KW-0472">Membrane</keyword>